<dbReference type="PANTHER" id="PTHR12526">
    <property type="entry name" value="GLYCOSYLTRANSFERASE"/>
    <property type="match status" value="1"/>
</dbReference>
<keyword evidence="2" id="KW-1185">Reference proteome</keyword>
<dbReference type="GO" id="GO:0016757">
    <property type="term" value="F:glycosyltransferase activity"/>
    <property type="evidence" value="ECO:0007669"/>
    <property type="project" value="TreeGrafter"/>
</dbReference>
<dbReference type="Gene3D" id="3.40.50.2000">
    <property type="entry name" value="Glycogen Phosphorylase B"/>
    <property type="match status" value="1"/>
</dbReference>
<dbReference type="OrthoDB" id="5490598at2"/>
<evidence type="ECO:0000313" key="1">
    <source>
        <dbReference type="EMBL" id="OYQ20407.1"/>
    </source>
</evidence>
<dbReference type="AlphaFoldDB" id="A0A255XTS2"/>
<sequence length="346" mass="37086">MAQILITDDGVSFDGTSPDTGPLGGAEAAVVGLAEALAARGHVVTALTRCSAPVTVRGVHWQPIAGGIPDGADLYIANRSHHLIAACPQAKRRMFWIHNPAGYLLKPRYLWPLWRTKPVIVFSGVYHASTYPAWAPSGGRKIVPYGLPEVFRADKTERPPPAPVAVFTSNPLRGLEALLDLWATRIHPVMPEARFLIHAGLGTYRGGADRHRVAIEAALAKADSLADKGVIRRDPLPRAELIPVLKAARLMFYAGDVGETFCLAVAEAQALGLPAVVRPIGSLAERVRDGQTGFVAQDDTAMAARALDLLRDDALWSAQHRAALADQGNWGWDQAAAEIETLLGHG</sequence>
<reference evidence="1 2" key="1">
    <citation type="submission" date="2017-07" db="EMBL/GenBank/DDBJ databases">
        <title>Elstera cyanobacteriorum sp. nov., a novel bacterium isolated from cyanobacterial aggregates in a eutrophic lake.</title>
        <authorList>
            <person name="Cai H."/>
        </authorList>
    </citation>
    <scope>NUCLEOTIDE SEQUENCE [LARGE SCALE GENOMIC DNA]</scope>
    <source>
        <strain evidence="1 2">TH019</strain>
    </source>
</reference>
<accession>A0A255XTS2</accession>
<dbReference type="SUPFAM" id="SSF53756">
    <property type="entry name" value="UDP-Glycosyltransferase/glycogen phosphorylase"/>
    <property type="match status" value="1"/>
</dbReference>
<dbReference type="PANTHER" id="PTHR12526:SF635">
    <property type="entry name" value="GLYCOSYL TRANSFERASE GROUP 1"/>
    <property type="match status" value="1"/>
</dbReference>
<comment type="caution">
    <text evidence="1">The sequence shown here is derived from an EMBL/GenBank/DDBJ whole genome shotgun (WGS) entry which is preliminary data.</text>
</comment>
<evidence type="ECO:0008006" key="3">
    <source>
        <dbReference type="Google" id="ProtNLM"/>
    </source>
</evidence>
<dbReference type="Proteomes" id="UP000216361">
    <property type="component" value="Unassembled WGS sequence"/>
</dbReference>
<proteinExistence type="predicted"/>
<name>A0A255XTS2_9PROT</name>
<evidence type="ECO:0000313" key="2">
    <source>
        <dbReference type="Proteomes" id="UP000216361"/>
    </source>
</evidence>
<gene>
    <name evidence="1" type="ORF">CHR90_04875</name>
</gene>
<dbReference type="RefSeq" id="WP_094407870.1">
    <property type="nucleotide sequence ID" value="NZ_BMJZ01000008.1"/>
</dbReference>
<dbReference type="CDD" id="cd03801">
    <property type="entry name" value="GT4_PimA-like"/>
    <property type="match status" value="1"/>
</dbReference>
<dbReference type="EMBL" id="NOXS01000028">
    <property type="protein sequence ID" value="OYQ20407.1"/>
    <property type="molecule type" value="Genomic_DNA"/>
</dbReference>
<organism evidence="1 2">
    <name type="scientific">Elstera cyanobacteriorum</name>
    <dbReference type="NCBI Taxonomy" id="2022747"/>
    <lineage>
        <taxon>Bacteria</taxon>
        <taxon>Pseudomonadati</taxon>
        <taxon>Pseudomonadota</taxon>
        <taxon>Alphaproteobacteria</taxon>
        <taxon>Rhodospirillales</taxon>
        <taxon>Rhodospirillaceae</taxon>
        <taxon>Elstera</taxon>
    </lineage>
</organism>
<dbReference type="Pfam" id="PF13692">
    <property type="entry name" value="Glyco_trans_1_4"/>
    <property type="match status" value="1"/>
</dbReference>
<protein>
    <recommendedName>
        <fullName evidence="3">Glycosyl transferase family 1 domain-containing protein</fullName>
    </recommendedName>
</protein>